<sequence length="294" mass="33183">MLMIRKMEHIKEKEKKSFLFFLLLLFFLARVCSSSPSPPNPSGKKHFVLIHGAGHGAWSWYKVATLLKHSGHNVTALDLGASGINPIQVEQLHSMSQYVEPLTKLMVSLPPKERVILVAHSITGAVISIFMERFPEKIVAGVYATAFMSGLSLSYSTIFAEINKRLDYMDTQYRYDNGPKSPATSFRFGPKVMASNFYQLSPPEDLTLGYSLVRFSPVFDFDQIKLTKENYGSVPRVFIVAEQDHAIVLDVQNFMIKNNPPEEVKVIKGSDHMVMLSRPVELFSELQDIAEKYS</sequence>
<dbReference type="Pfam" id="PF12697">
    <property type="entry name" value="Abhydrolase_6"/>
    <property type="match status" value="1"/>
</dbReference>
<reference evidence="3" key="1">
    <citation type="journal article" date="2012" name="Nat. Commun.">
        <title>The genome of Prunus mume.</title>
        <authorList>
            <person name="Zhang Q."/>
            <person name="Chen W."/>
            <person name="Sun L."/>
            <person name="Zhao F."/>
            <person name="Huang B."/>
            <person name="Yang W."/>
            <person name="Tao Y."/>
            <person name="Wang J."/>
            <person name="Yuan Z."/>
            <person name="Fan G."/>
            <person name="Xing Z."/>
            <person name="Han C."/>
            <person name="Pan H."/>
            <person name="Zhong X."/>
            <person name="Shi W."/>
            <person name="Liang X."/>
            <person name="Du D."/>
            <person name="Sun F."/>
            <person name="Xu Z."/>
            <person name="Hao R."/>
            <person name="Lv T."/>
            <person name="Lv Y."/>
            <person name="Zheng Z."/>
            <person name="Sun M."/>
            <person name="Luo L."/>
            <person name="Cai M."/>
            <person name="Gao Y."/>
            <person name="Wang J."/>
            <person name="Yin Y."/>
            <person name="Xu X."/>
            <person name="Cheng T."/>
            <person name="Wang J."/>
        </authorList>
    </citation>
    <scope>NUCLEOTIDE SEQUENCE [LARGE SCALE GENOMIC DNA]</scope>
</reference>
<dbReference type="Gene3D" id="3.40.50.1820">
    <property type="entry name" value="alpha/beta hydrolase"/>
    <property type="match status" value="1"/>
</dbReference>
<feature type="chain" id="PRO_5046057198" evidence="1">
    <location>
        <begin position="35"/>
        <end position="294"/>
    </location>
</feature>
<dbReference type="Proteomes" id="UP000694861">
    <property type="component" value="Linkage group LG8"/>
</dbReference>
<gene>
    <name evidence="4" type="primary">LOC103339978</name>
</gene>
<feature type="signal peptide" evidence="1">
    <location>
        <begin position="1"/>
        <end position="34"/>
    </location>
</feature>
<evidence type="ECO:0000256" key="1">
    <source>
        <dbReference type="SAM" id="SignalP"/>
    </source>
</evidence>
<name>A0ABM0PM29_PRUMU</name>
<dbReference type="PANTHER" id="PTHR10992:SF1066">
    <property type="entry name" value="METHYL JASMONATE ESTERASE 1"/>
    <property type="match status" value="1"/>
</dbReference>
<dbReference type="InterPro" id="IPR029058">
    <property type="entry name" value="AB_hydrolase_fold"/>
</dbReference>
<dbReference type="InterPro" id="IPR000073">
    <property type="entry name" value="AB_hydrolase_1"/>
</dbReference>
<accession>A0ABM0PM29</accession>
<protein>
    <submittedName>
        <fullName evidence="4">Salicylic acid-binding protein 2-like</fullName>
    </submittedName>
</protein>
<feature type="domain" description="AB hydrolase-1" evidence="2">
    <location>
        <begin position="47"/>
        <end position="283"/>
    </location>
</feature>
<dbReference type="InterPro" id="IPR045889">
    <property type="entry name" value="MES/HNL"/>
</dbReference>
<proteinExistence type="predicted"/>
<evidence type="ECO:0000313" key="4">
    <source>
        <dbReference type="RefSeq" id="XP_008241563.1"/>
    </source>
</evidence>
<keyword evidence="3" id="KW-1185">Reference proteome</keyword>
<dbReference type="SUPFAM" id="SSF53474">
    <property type="entry name" value="alpha/beta-Hydrolases"/>
    <property type="match status" value="1"/>
</dbReference>
<dbReference type="RefSeq" id="XP_008241563.1">
    <property type="nucleotide sequence ID" value="XM_008243341.2"/>
</dbReference>
<dbReference type="PANTHER" id="PTHR10992">
    <property type="entry name" value="METHYLESTERASE FAMILY MEMBER"/>
    <property type="match status" value="1"/>
</dbReference>
<keyword evidence="1" id="KW-0732">Signal</keyword>
<organism evidence="3 4">
    <name type="scientific">Prunus mume</name>
    <name type="common">Japanese apricot</name>
    <name type="synonym">Armeniaca mume</name>
    <dbReference type="NCBI Taxonomy" id="102107"/>
    <lineage>
        <taxon>Eukaryota</taxon>
        <taxon>Viridiplantae</taxon>
        <taxon>Streptophyta</taxon>
        <taxon>Embryophyta</taxon>
        <taxon>Tracheophyta</taxon>
        <taxon>Spermatophyta</taxon>
        <taxon>Magnoliopsida</taxon>
        <taxon>eudicotyledons</taxon>
        <taxon>Gunneridae</taxon>
        <taxon>Pentapetalae</taxon>
        <taxon>rosids</taxon>
        <taxon>fabids</taxon>
        <taxon>Rosales</taxon>
        <taxon>Rosaceae</taxon>
        <taxon>Amygdaloideae</taxon>
        <taxon>Amygdaleae</taxon>
        <taxon>Prunus</taxon>
    </lineage>
</organism>
<evidence type="ECO:0000313" key="3">
    <source>
        <dbReference type="Proteomes" id="UP000694861"/>
    </source>
</evidence>
<evidence type="ECO:0000259" key="2">
    <source>
        <dbReference type="Pfam" id="PF12697"/>
    </source>
</evidence>
<dbReference type="GeneID" id="103339978"/>
<reference evidence="4" key="2">
    <citation type="submission" date="2025-08" db="UniProtKB">
        <authorList>
            <consortium name="RefSeq"/>
        </authorList>
    </citation>
    <scope>IDENTIFICATION</scope>
</reference>